<feature type="compositionally biased region" description="Pro residues" evidence="2">
    <location>
        <begin position="42"/>
        <end position="53"/>
    </location>
</feature>
<organism evidence="4 5">
    <name type="scientific">Coccomyxa viridis</name>
    <dbReference type="NCBI Taxonomy" id="1274662"/>
    <lineage>
        <taxon>Eukaryota</taxon>
        <taxon>Viridiplantae</taxon>
        <taxon>Chlorophyta</taxon>
        <taxon>core chlorophytes</taxon>
        <taxon>Trebouxiophyceae</taxon>
        <taxon>Trebouxiophyceae incertae sedis</taxon>
        <taxon>Coccomyxaceae</taxon>
        <taxon>Coccomyxa</taxon>
    </lineage>
</organism>
<reference evidence="4 5" key="1">
    <citation type="submission" date="2023-10" db="EMBL/GenBank/DDBJ databases">
        <authorList>
            <person name="Maclean D."/>
            <person name="Macfadyen A."/>
        </authorList>
    </citation>
    <scope>NUCLEOTIDE SEQUENCE [LARGE SCALE GENOMIC DNA]</scope>
</reference>
<keyword evidence="5" id="KW-1185">Reference proteome</keyword>
<feature type="region of interest" description="Disordered" evidence="2">
    <location>
        <begin position="448"/>
        <end position="472"/>
    </location>
</feature>
<feature type="compositionally biased region" description="Low complexity" evidence="2">
    <location>
        <begin position="694"/>
        <end position="706"/>
    </location>
</feature>
<evidence type="ECO:0000313" key="5">
    <source>
        <dbReference type="Proteomes" id="UP001314263"/>
    </source>
</evidence>
<feature type="region of interest" description="Disordered" evidence="2">
    <location>
        <begin position="1"/>
        <end position="119"/>
    </location>
</feature>
<comment type="caution">
    <text evidence="4">The sequence shown here is derived from an EMBL/GenBank/DDBJ whole genome shotgun (WGS) entry which is preliminary data.</text>
</comment>
<dbReference type="AlphaFoldDB" id="A0AAV1II86"/>
<evidence type="ECO:0000256" key="2">
    <source>
        <dbReference type="SAM" id="MobiDB-lite"/>
    </source>
</evidence>
<feature type="region of interest" description="Disordered" evidence="2">
    <location>
        <begin position="161"/>
        <end position="181"/>
    </location>
</feature>
<feature type="compositionally biased region" description="Pro residues" evidence="2">
    <location>
        <begin position="711"/>
        <end position="720"/>
    </location>
</feature>
<dbReference type="Gene3D" id="3.30.505.10">
    <property type="entry name" value="SH2 domain"/>
    <property type="match status" value="1"/>
</dbReference>
<feature type="compositionally biased region" description="Polar residues" evidence="2">
    <location>
        <begin position="59"/>
        <end position="73"/>
    </location>
</feature>
<feature type="compositionally biased region" description="Low complexity" evidence="2">
    <location>
        <begin position="19"/>
        <end position="35"/>
    </location>
</feature>
<dbReference type="SUPFAM" id="SSF55550">
    <property type="entry name" value="SH2 domain"/>
    <property type="match status" value="1"/>
</dbReference>
<feature type="compositionally biased region" description="Low complexity" evidence="2">
    <location>
        <begin position="678"/>
        <end position="687"/>
    </location>
</feature>
<feature type="region of interest" description="Disordered" evidence="2">
    <location>
        <begin position="674"/>
        <end position="734"/>
    </location>
</feature>
<dbReference type="EMBL" id="CAUYUE010000013">
    <property type="protein sequence ID" value="CAK0785653.1"/>
    <property type="molecule type" value="Genomic_DNA"/>
</dbReference>
<proteinExistence type="predicted"/>
<dbReference type="PROSITE" id="PS50001">
    <property type="entry name" value="SH2"/>
    <property type="match status" value="1"/>
</dbReference>
<dbReference type="Pfam" id="PF00017">
    <property type="entry name" value="SH2"/>
    <property type="match status" value="1"/>
</dbReference>
<feature type="compositionally biased region" description="Low complexity" evidence="2">
    <location>
        <begin position="90"/>
        <end position="111"/>
    </location>
</feature>
<gene>
    <name evidence="4" type="ORF">CVIRNUC_008864</name>
</gene>
<feature type="compositionally biased region" description="Polar residues" evidence="2">
    <location>
        <begin position="164"/>
        <end position="176"/>
    </location>
</feature>
<evidence type="ECO:0000313" key="4">
    <source>
        <dbReference type="EMBL" id="CAK0785653.1"/>
    </source>
</evidence>
<protein>
    <recommendedName>
        <fullName evidence="3">SH2 domain-containing protein</fullName>
    </recommendedName>
</protein>
<feature type="compositionally biased region" description="Low complexity" evidence="2">
    <location>
        <begin position="721"/>
        <end position="730"/>
    </location>
</feature>
<dbReference type="CDD" id="cd00173">
    <property type="entry name" value="SH2"/>
    <property type="match status" value="1"/>
</dbReference>
<dbReference type="InterPro" id="IPR000980">
    <property type="entry name" value="SH2"/>
</dbReference>
<evidence type="ECO:0000256" key="1">
    <source>
        <dbReference type="PROSITE-ProRule" id="PRU00191"/>
    </source>
</evidence>
<evidence type="ECO:0000259" key="3">
    <source>
        <dbReference type="PROSITE" id="PS50001"/>
    </source>
</evidence>
<name>A0AAV1II86_9CHLO</name>
<sequence length="1023" mass="110803">MYGGSHSPMLHSQDDPQRQHQQQSQQQQAYKQQHQGNGLMPWMPPASICPPSPFDTFVRPQQQQLQDGAQRSIASPFDFPSIPNSGATFMSSMSAGGQSSSSLGSRGMPLSPFDRPGATIGAGRVQQLLQNSQFGGHSLGRPPQLPTDRAARSPFDVALGPSHRSLQTASSGSVQHNMLRMGSGLPLGEQFRSLERSLGSECSPATSYGTHEGGDDLEGITQANVERNQQMYVRYSGMSEAVPSTEWSARESLAAEAGAMGDIDLRQRGEDMPLGVTLRIVSAPASFALPMVQRKPFKPAFLVRMEVSYRKHLYMPVAMEVHPVNDNAHGKLEAWAPDSEKMQAELEGNRVQKTLNAQGMSYTSGLGMDVASPAHDNLHLEDFKFTDLKWAKSSRMSKRWLVFFVRIKNDIVYLVYKLPTVVISRRTDQYSKAHEILTGVAASAAKRPRTAPMLPSTAASVPPPGALQRDPSVGAEGLAHASTAPEGAFRESAGQPAVVDGAYIRQWIHLRYKACQFKRYMSESDMSALLHEAGVYPGAPGSSADAFPVDPVKWEYFKNWFLKALNVLLHVGAMWEVTEPHAICGFAVTRETAEALLMVQPTGTFLVRLSSQPGALAISCCVEQSPGSQAFVDHLLVDHVDLLNRDLPSWVHAHIYATHLLDFLGEKRHHKDLIFGTSSPQPQQSSPRAPPEAPAESPRQAQPAQPVTAQSPPPNLPSPLPLRSSGAPSPSNMPLDHLLMLANLTNNQNEEWTASPIQNNLHHMQGADEGQRLPDIPERELSLDVLTMDQLNHQRLESLSAMGGFNRQSLGSLGNLDSLGKLGLSLANQGKLESFNHGDPLAACLQSIDRGDLSSNSLDGISRQLLGSLGNLPENDPVLRDMLASMASAPAMLGENSAAGQGMANMDIGPGTWGSLGDMTTLGQRGNSLLTDLDPARMASARGSLGPLGGSSFTFNSPMGDAEMADAPHLEPHAHDQRFMRSPGHQQQQFTFQDPYWDPLADDSQFKFGSTFGHGFNNNGGQG</sequence>
<dbReference type="Proteomes" id="UP001314263">
    <property type="component" value="Unassembled WGS sequence"/>
</dbReference>
<keyword evidence="1" id="KW-0727">SH2 domain</keyword>
<feature type="domain" description="SH2" evidence="3">
    <location>
        <begin position="560"/>
        <end position="663"/>
    </location>
</feature>
<accession>A0AAV1II86</accession>
<dbReference type="InterPro" id="IPR036860">
    <property type="entry name" value="SH2_dom_sf"/>
</dbReference>